<sequence length="115" mass="12817">RKAEKEMAVIELAKDMERAIRALSKEGDKAAGLIELKALAMAEYDKRLGMTIGAMKASGTAVTIIDKLAKGEVQSYLYKKIIAEESLKAHYSRMEQLKAQLNGLQSMNRYLDVRP</sequence>
<evidence type="ECO:0000313" key="1">
    <source>
        <dbReference type="EMBL" id="KKL81720.1"/>
    </source>
</evidence>
<name>A0A0F9HJ68_9ZZZZ</name>
<reference evidence="1" key="1">
    <citation type="journal article" date="2015" name="Nature">
        <title>Complex archaea that bridge the gap between prokaryotes and eukaryotes.</title>
        <authorList>
            <person name="Spang A."/>
            <person name="Saw J.H."/>
            <person name="Jorgensen S.L."/>
            <person name="Zaremba-Niedzwiedzka K."/>
            <person name="Martijn J."/>
            <person name="Lind A.E."/>
            <person name="van Eijk R."/>
            <person name="Schleper C."/>
            <person name="Guy L."/>
            <person name="Ettema T.J."/>
        </authorList>
    </citation>
    <scope>NUCLEOTIDE SEQUENCE</scope>
</reference>
<dbReference type="EMBL" id="LAZR01022480">
    <property type="protein sequence ID" value="KKL81720.1"/>
    <property type="molecule type" value="Genomic_DNA"/>
</dbReference>
<organism evidence="1">
    <name type="scientific">marine sediment metagenome</name>
    <dbReference type="NCBI Taxonomy" id="412755"/>
    <lineage>
        <taxon>unclassified sequences</taxon>
        <taxon>metagenomes</taxon>
        <taxon>ecological metagenomes</taxon>
    </lineage>
</organism>
<comment type="caution">
    <text evidence="1">The sequence shown here is derived from an EMBL/GenBank/DDBJ whole genome shotgun (WGS) entry which is preliminary data.</text>
</comment>
<accession>A0A0F9HJ68</accession>
<protein>
    <submittedName>
        <fullName evidence="1">Uncharacterized protein</fullName>
    </submittedName>
</protein>
<feature type="non-terminal residue" evidence="1">
    <location>
        <position position="1"/>
    </location>
</feature>
<dbReference type="AlphaFoldDB" id="A0A0F9HJ68"/>
<proteinExistence type="predicted"/>
<gene>
    <name evidence="1" type="ORF">LCGC14_1991920</name>
</gene>